<proteinExistence type="predicted"/>
<gene>
    <name evidence="1" type="ORF">DXC19_11620</name>
</gene>
<accession>A0A8B2ZCX0</accession>
<organism evidence="1 2">
    <name type="scientific">Staphylococcus warneri</name>
    <dbReference type="NCBI Taxonomy" id="1292"/>
    <lineage>
        <taxon>Bacteria</taxon>
        <taxon>Bacillati</taxon>
        <taxon>Bacillota</taxon>
        <taxon>Bacilli</taxon>
        <taxon>Bacillales</taxon>
        <taxon>Staphylococcaceae</taxon>
        <taxon>Staphylococcus</taxon>
    </lineage>
</organism>
<dbReference type="Proteomes" id="UP000261016">
    <property type="component" value="Unassembled WGS sequence"/>
</dbReference>
<evidence type="ECO:0000313" key="1">
    <source>
        <dbReference type="EMBL" id="RGM28325.1"/>
    </source>
</evidence>
<protein>
    <submittedName>
        <fullName evidence="1">Uncharacterized protein</fullName>
    </submittedName>
</protein>
<dbReference type="RefSeq" id="WP_117725980.1">
    <property type="nucleotide sequence ID" value="NZ_CABMFV010000009.1"/>
</dbReference>
<dbReference type="EMBL" id="QSTD01000009">
    <property type="protein sequence ID" value="RGM28325.1"/>
    <property type="molecule type" value="Genomic_DNA"/>
</dbReference>
<name>A0A8B2ZCX0_STAWA</name>
<dbReference type="AlphaFoldDB" id="A0A8B2ZCX0"/>
<comment type="caution">
    <text evidence="1">The sequence shown here is derived from an EMBL/GenBank/DDBJ whole genome shotgun (WGS) entry which is preliminary data.</text>
</comment>
<sequence>MLKVNETKFGGNYIEIDLSVHDYSVESIQANTKNLKEVLDFIKHDESFKQLRERKRMLIENEIEAHIENMEYNTNAISILKTKGEDALIDECKITHINLNAKITRDYQAIIRCFNIKIDIDGELMNLGFVNQY</sequence>
<evidence type="ECO:0000313" key="2">
    <source>
        <dbReference type="Proteomes" id="UP000261016"/>
    </source>
</evidence>
<reference evidence="1 2" key="1">
    <citation type="submission" date="2018-08" db="EMBL/GenBank/DDBJ databases">
        <title>A genome reference for cultivated species of the human gut microbiota.</title>
        <authorList>
            <person name="Zou Y."/>
            <person name="Xue W."/>
            <person name="Luo G."/>
        </authorList>
    </citation>
    <scope>NUCLEOTIDE SEQUENCE [LARGE SCALE GENOMIC DNA]</scope>
    <source>
        <strain evidence="1 2">OM08-17AT</strain>
    </source>
</reference>